<gene>
    <name evidence="1" type="ORF">D0907_20925</name>
</gene>
<reference evidence="1 2" key="1">
    <citation type="submission" date="2018-08" db="EMBL/GenBank/DDBJ databases">
        <title>Draft genome sequence of Pseudoalteromonas donghaensis HJ51.</title>
        <authorList>
            <person name="Oh J."/>
            <person name="Roh D."/>
        </authorList>
    </citation>
    <scope>NUCLEOTIDE SEQUENCE [LARGE SCALE GENOMIC DNA]</scope>
    <source>
        <strain evidence="1 2">HJ51</strain>
        <plasmid evidence="1 2">unnamed2</plasmid>
    </source>
</reference>
<dbReference type="AlphaFoldDB" id="A0AAD0WEQ5"/>
<name>A0AAD0WEQ5_9GAMM</name>
<dbReference type="KEGG" id="pdj:D0907_20925"/>
<keyword evidence="1" id="KW-0614">Plasmid</keyword>
<dbReference type="RefSeq" id="WP_118845680.1">
    <property type="nucleotide sequence ID" value="NZ_CP032092.1"/>
</dbReference>
<organism evidence="1 2">
    <name type="scientific">Pseudoalteromonas lipolytica</name>
    <dbReference type="NCBI Taxonomy" id="570156"/>
    <lineage>
        <taxon>Bacteria</taxon>
        <taxon>Pseudomonadati</taxon>
        <taxon>Pseudomonadota</taxon>
        <taxon>Gammaproteobacteria</taxon>
        <taxon>Alteromonadales</taxon>
        <taxon>Pseudoalteromonadaceae</taxon>
        <taxon>Pseudoalteromonas</taxon>
    </lineage>
</organism>
<sequence>MSLKDIGNQIQKALNVFLMPYPELIKNGAGTSKQEMNDIGFAIFSELKSAMDIISELGRTPSIAPMDLNQLTIPADVFLNNEDIRNAILKNNPDVTLESLAEMNGLFINPKTGDVFKKHAQLRI</sequence>
<dbReference type="GeneID" id="99507940"/>
<accession>A0AAD0WEQ5</accession>
<geneLocation type="plasmid" evidence="1 2">
    <name>unnamed2</name>
</geneLocation>
<dbReference type="EMBL" id="CP032092">
    <property type="protein sequence ID" value="AXV67794.1"/>
    <property type="molecule type" value="Genomic_DNA"/>
</dbReference>
<dbReference type="Proteomes" id="UP000264605">
    <property type="component" value="Plasmid unnamed2"/>
</dbReference>
<proteinExistence type="predicted"/>
<evidence type="ECO:0000313" key="2">
    <source>
        <dbReference type="Proteomes" id="UP000264605"/>
    </source>
</evidence>
<protein>
    <submittedName>
        <fullName evidence="1">Uncharacterized protein</fullName>
    </submittedName>
</protein>
<evidence type="ECO:0000313" key="1">
    <source>
        <dbReference type="EMBL" id="AXV67794.1"/>
    </source>
</evidence>